<dbReference type="HAMAP" id="MF_00607">
    <property type="entry name" value="16SrRNA_methyltr_A"/>
    <property type="match status" value="1"/>
</dbReference>
<proteinExistence type="inferred from homology"/>
<evidence type="ECO:0000256" key="7">
    <source>
        <dbReference type="HAMAP-Rule" id="MF_00607"/>
    </source>
</evidence>
<evidence type="ECO:0000313" key="11">
    <source>
        <dbReference type="Proteomes" id="UP000177605"/>
    </source>
</evidence>
<feature type="binding site" evidence="7 8">
    <location>
        <position position="39"/>
    </location>
    <ligand>
        <name>S-adenosyl-L-methionine</name>
        <dbReference type="ChEBI" id="CHEBI:59789"/>
    </ligand>
</feature>
<dbReference type="PROSITE" id="PS01131">
    <property type="entry name" value="RRNA_A_DIMETH"/>
    <property type="match status" value="1"/>
</dbReference>
<dbReference type="GO" id="GO:0005829">
    <property type="term" value="C:cytosol"/>
    <property type="evidence" value="ECO:0007669"/>
    <property type="project" value="TreeGrafter"/>
</dbReference>
<dbReference type="EC" id="2.1.1.182" evidence="7"/>
<dbReference type="InterPro" id="IPR029063">
    <property type="entry name" value="SAM-dependent_MTases_sf"/>
</dbReference>
<keyword evidence="5 7" id="KW-0949">S-adenosyl-L-methionine</keyword>
<feature type="binding site" evidence="7 8">
    <location>
        <position position="60"/>
    </location>
    <ligand>
        <name>S-adenosyl-L-methionine</name>
        <dbReference type="ChEBI" id="CHEBI:59789"/>
    </ligand>
</feature>
<reference evidence="10 11" key="1">
    <citation type="journal article" date="2016" name="Nat. Commun.">
        <title>Thousands of microbial genomes shed light on interconnected biogeochemical processes in an aquifer system.</title>
        <authorList>
            <person name="Anantharaman K."/>
            <person name="Brown C.T."/>
            <person name="Hug L.A."/>
            <person name="Sharon I."/>
            <person name="Castelle C.J."/>
            <person name="Probst A.J."/>
            <person name="Thomas B.C."/>
            <person name="Singh A."/>
            <person name="Wilkins M.J."/>
            <person name="Karaoz U."/>
            <person name="Brodie E.L."/>
            <person name="Williams K.H."/>
            <person name="Hubbard S.S."/>
            <person name="Banfield J.F."/>
        </authorList>
    </citation>
    <scope>NUCLEOTIDE SEQUENCE [LARGE SCALE GENOMIC DNA]</scope>
</reference>
<dbReference type="InterPro" id="IPR020598">
    <property type="entry name" value="rRNA_Ade_methylase_Trfase_N"/>
</dbReference>
<evidence type="ECO:0000259" key="9">
    <source>
        <dbReference type="SMART" id="SM00650"/>
    </source>
</evidence>
<comment type="function">
    <text evidence="7">Specifically dimethylates two adjacent adenosines (A1518 and A1519) in the loop of a conserved hairpin near the 3'-end of 16S rRNA in the 30S particle. May play a critical role in biogenesis of 30S subunits.</text>
</comment>
<dbReference type="SMART" id="SM00650">
    <property type="entry name" value="rADc"/>
    <property type="match status" value="1"/>
</dbReference>
<dbReference type="InterPro" id="IPR001737">
    <property type="entry name" value="KsgA/Erm"/>
</dbReference>
<dbReference type="Gene3D" id="3.40.50.150">
    <property type="entry name" value="Vaccinia Virus protein VP39"/>
    <property type="match status" value="1"/>
</dbReference>
<accession>A0A1F8EZY2</accession>
<feature type="binding site" evidence="7 8">
    <location>
        <position position="14"/>
    </location>
    <ligand>
        <name>S-adenosyl-L-methionine</name>
        <dbReference type="ChEBI" id="CHEBI:59789"/>
    </ligand>
</feature>
<feature type="binding site" evidence="7 8">
    <location>
        <position position="12"/>
    </location>
    <ligand>
        <name>S-adenosyl-L-methionine</name>
        <dbReference type="ChEBI" id="CHEBI:59789"/>
    </ligand>
</feature>
<dbReference type="EMBL" id="MGJM01000014">
    <property type="protein sequence ID" value="OGN06425.1"/>
    <property type="molecule type" value="Genomic_DNA"/>
</dbReference>
<dbReference type="Proteomes" id="UP000177605">
    <property type="component" value="Unassembled WGS sequence"/>
</dbReference>
<dbReference type="Pfam" id="PF00398">
    <property type="entry name" value="RrnaAD"/>
    <property type="match status" value="1"/>
</dbReference>
<dbReference type="PANTHER" id="PTHR11727:SF7">
    <property type="entry name" value="DIMETHYLADENOSINE TRANSFERASE-RELATED"/>
    <property type="match status" value="1"/>
</dbReference>
<feature type="binding site" evidence="7 8">
    <location>
        <position position="104"/>
    </location>
    <ligand>
        <name>S-adenosyl-L-methionine</name>
        <dbReference type="ChEBI" id="CHEBI:59789"/>
    </ligand>
</feature>
<dbReference type="PROSITE" id="PS51689">
    <property type="entry name" value="SAM_RNA_A_N6_MT"/>
    <property type="match status" value="1"/>
</dbReference>
<keyword evidence="6 7" id="KW-0694">RNA-binding</keyword>
<feature type="binding site" evidence="7 8">
    <location>
        <position position="84"/>
    </location>
    <ligand>
        <name>S-adenosyl-L-methionine</name>
        <dbReference type="ChEBI" id="CHEBI:59789"/>
    </ligand>
</feature>
<evidence type="ECO:0000256" key="1">
    <source>
        <dbReference type="ARBA" id="ARBA00022490"/>
    </source>
</evidence>
<protein>
    <recommendedName>
        <fullName evidence="7">Ribosomal RNA small subunit methyltransferase A</fullName>
        <ecNumber evidence="7">2.1.1.182</ecNumber>
    </recommendedName>
    <alternativeName>
        <fullName evidence="7">16S rRNA (adenine(1518)-N(6)/adenine(1519)-N(6))-dimethyltransferase</fullName>
    </alternativeName>
    <alternativeName>
        <fullName evidence="7">16S rRNA dimethyladenosine transferase</fullName>
    </alternativeName>
    <alternativeName>
        <fullName evidence="7">16S rRNA dimethylase</fullName>
    </alternativeName>
    <alternativeName>
        <fullName evidence="7">S-adenosylmethionine-6-N', N'-adenosyl(rRNA) dimethyltransferase</fullName>
    </alternativeName>
</protein>
<dbReference type="AlphaFoldDB" id="A0A1F8EZY2"/>
<comment type="catalytic activity">
    <reaction evidence="7">
        <text>adenosine(1518)/adenosine(1519) in 16S rRNA + 4 S-adenosyl-L-methionine = N(6)-dimethyladenosine(1518)/N(6)-dimethyladenosine(1519) in 16S rRNA + 4 S-adenosyl-L-homocysteine + 4 H(+)</text>
        <dbReference type="Rhea" id="RHEA:19609"/>
        <dbReference type="Rhea" id="RHEA-COMP:10232"/>
        <dbReference type="Rhea" id="RHEA-COMP:10233"/>
        <dbReference type="ChEBI" id="CHEBI:15378"/>
        <dbReference type="ChEBI" id="CHEBI:57856"/>
        <dbReference type="ChEBI" id="CHEBI:59789"/>
        <dbReference type="ChEBI" id="CHEBI:74411"/>
        <dbReference type="ChEBI" id="CHEBI:74493"/>
        <dbReference type="EC" id="2.1.1.182"/>
    </reaction>
</comment>
<name>A0A1F8EZY2_9BACT</name>
<comment type="caution">
    <text evidence="10">The sequence shown here is derived from an EMBL/GenBank/DDBJ whole genome shotgun (WGS) entry which is preliminary data.</text>
</comment>
<evidence type="ECO:0000256" key="2">
    <source>
        <dbReference type="ARBA" id="ARBA00022552"/>
    </source>
</evidence>
<comment type="similarity">
    <text evidence="7">Belongs to the class I-like SAM-binding methyltransferase superfamily. rRNA adenine N(6)-methyltransferase family. RsmA subfamily.</text>
</comment>
<organism evidence="10 11">
    <name type="scientific">Candidatus Yanofskybacteria bacterium RIFCSPHIGHO2_01_FULL_48_25b</name>
    <dbReference type="NCBI Taxonomy" id="1802672"/>
    <lineage>
        <taxon>Bacteria</taxon>
        <taxon>Candidatus Yanofskyibacteriota</taxon>
    </lineage>
</organism>
<keyword evidence="3 7" id="KW-0489">Methyltransferase</keyword>
<keyword evidence="2 7" id="KW-0698">rRNA processing</keyword>
<dbReference type="PANTHER" id="PTHR11727">
    <property type="entry name" value="DIMETHYLADENOSINE TRANSFERASE"/>
    <property type="match status" value="1"/>
</dbReference>
<dbReference type="InterPro" id="IPR011530">
    <property type="entry name" value="rRNA_adenine_dimethylase"/>
</dbReference>
<dbReference type="CDD" id="cd02440">
    <property type="entry name" value="AdoMet_MTases"/>
    <property type="match status" value="1"/>
</dbReference>
<evidence type="ECO:0000256" key="8">
    <source>
        <dbReference type="PROSITE-ProRule" id="PRU01026"/>
    </source>
</evidence>
<dbReference type="SUPFAM" id="SSF53335">
    <property type="entry name" value="S-adenosyl-L-methionine-dependent methyltransferases"/>
    <property type="match status" value="1"/>
</dbReference>
<comment type="subcellular location">
    <subcellularLocation>
        <location evidence="7">Cytoplasm</location>
    </subcellularLocation>
</comment>
<sequence length="261" mass="28709">MNVLPKKSLGQNFLVNQGVVGKIISASELTSQDTVLEVGPGTGNLTRALIASGARIVAVEKDRRLFEDLSAEFSAVQIEIIQGDILKIKPTDLGLPDGYKIVANLPYNITSHFLKKIFEETPKPSLAVLMVQKEVARRIVSSPSEMSLLALSVQYFAYPKIVFQVSRGSFRPEPDVDSAVIKLSTKKILPLSEEDRVKFFRLARTAFGGKRKQLINTLGNIYKNKTKNELSGILSKAGVAPKARPETLSLDDWLNLTKAMP</sequence>
<evidence type="ECO:0000313" key="10">
    <source>
        <dbReference type="EMBL" id="OGN06425.1"/>
    </source>
</evidence>
<keyword evidence="1 7" id="KW-0963">Cytoplasm</keyword>
<dbReference type="Gene3D" id="1.10.8.100">
    <property type="entry name" value="Ribosomal RNA adenine dimethylase-like, domain 2"/>
    <property type="match status" value="1"/>
</dbReference>
<evidence type="ECO:0000256" key="5">
    <source>
        <dbReference type="ARBA" id="ARBA00022691"/>
    </source>
</evidence>
<evidence type="ECO:0000256" key="4">
    <source>
        <dbReference type="ARBA" id="ARBA00022679"/>
    </source>
</evidence>
<evidence type="ECO:0000256" key="6">
    <source>
        <dbReference type="ARBA" id="ARBA00022884"/>
    </source>
</evidence>
<evidence type="ECO:0000256" key="3">
    <source>
        <dbReference type="ARBA" id="ARBA00022603"/>
    </source>
</evidence>
<gene>
    <name evidence="7" type="primary">rsmA</name>
    <name evidence="7" type="synonym">ksgA</name>
    <name evidence="10" type="ORF">A2669_01520</name>
</gene>
<feature type="domain" description="Ribosomal RNA adenine methylase transferase N-terminal" evidence="9">
    <location>
        <begin position="19"/>
        <end position="187"/>
    </location>
</feature>
<dbReference type="GO" id="GO:0003723">
    <property type="term" value="F:RNA binding"/>
    <property type="evidence" value="ECO:0007669"/>
    <property type="project" value="UniProtKB-UniRule"/>
</dbReference>
<dbReference type="InterPro" id="IPR023165">
    <property type="entry name" value="rRNA_Ade_diMease-like_C"/>
</dbReference>
<dbReference type="InterPro" id="IPR020596">
    <property type="entry name" value="rRNA_Ade_Mease_Trfase_CS"/>
</dbReference>
<dbReference type="NCBIfam" id="TIGR00755">
    <property type="entry name" value="ksgA"/>
    <property type="match status" value="1"/>
</dbReference>
<keyword evidence="4 7" id="KW-0808">Transferase</keyword>
<dbReference type="GO" id="GO:0052908">
    <property type="term" value="F:16S rRNA (adenine(1518)-N(6)/adenine(1519)-N(6))-dimethyltransferase activity"/>
    <property type="evidence" value="ECO:0007669"/>
    <property type="project" value="UniProtKB-EC"/>
</dbReference>